<gene>
    <name evidence="3" type="ORF">ZYGR_0S02400</name>
</gene>
<name>A0A1Q3A326_ZYGRO</name>
<dbReference type="PANTHER" id="PTHR40422">
    <property type="entry name" value="TRANSLATION MACHINERY-ASSOCIATED PROTEIN 17"/>
    <property type="match status" value="1"/>
</dbReference>
<accession>A0A1Q3A326</accession>
<dbReference type="EMBL" id="BDGX01000019">
    <property type="protein sequence ID" value="GAV50106.1"/>
    <property type="molecule type" value="Genomic_DNA"/>
</dbReference>
<proteinExistence type="predicted"/>
<dbReference type="GO" id="GO:0030674">
    <property type="term" value="F:protein-macromolecule adaptor activity"/>
    <property type="evidence" value="ECO:0007669"/>
    <property type="project" value="TreeGrafter"/>
</dbReference>
<dbReference type="OrthoDB" id="548474at2759"/>
<comment type="caution">
    <text evidence="3">The sequence shown here is derived from an EMBL/GenBank/DDBJ whole genome shotgun (WGS) entry which is preliminary data.</text>
</comment>
<evidence type="ECO:0000313" key="4">
    <source>
        <dbReference type="Proteomes" id="UP000187013"/>
    </source>
</evidence>
<protein>
    <recommendedName>
        <fullName evidence="5">Translation machinery-associated protein 17</fullName>
    </recommendedName>
</protein>
<reference evidence="3 4" key="1">
    <citation type="submission" date="2016-08" db="EMBL/GenBank/DDBJ databases">
        <title>Draft genome sequence of allopolyploid Zygosaccharomyces rouxii.</title>
        <authorList>
            <person name="Watanabe J."/>
            <person name="Uehara K."/>
            <person name="Mogi Y."/>
            <person name="Tsukioka Y."/>
        </authorList>
    </citation>
    <scope>NUCLEOTIDE SEQUENCE [LARGE SCALE GENOMIC DNA]</scope>
    <source>
        <strain evidence="3 4">NBRC 110957</strain>
    </source>
</reference>
<evidence type="ECO:0000313" key="3">
    <source>
        <dbReference type="EMBL" id="GAV50106.1"/>
    </source>
</evidence>
<evidence type="ECO:0000256" key="2">
    <source>
        <dbReference type="SAM" id="MobiDB-lite"/>
    </source>
</evidence>
<feature type="coiled-coil region" evidence="1">
    <location>
        <begin position="38"/>
        <end position="106"/>
    </location>
</feature>
<keyword evidence="1" id="KW-0175">Coiled coil</keyword>
<organism evidence="3 4">
    <name type="scientific">Zygosaccharomyces rouxii</name>
    <dbReference type="NCBI Taxonomy" id="4956"/>
    <lineage>
        <taxon>Eukaryota</taxon>
        <taxon>Fungi</taxon>
        <taxon>Dikarya</taxon>
        <taxon>Ascomycota</taxon>
        <taxon>Saccharomycotina</taxon>
        <taxon>Saccharomycetes</taxon>
        <taxon>Saccharomycetales</taxon>
        <taxon>Saccharomycetaceae</taxon>
        <taxon>Zygosaccharomyces</taxon>
    </lineage>
</organism>
<dbReference type="InterPro" id="IPR038966">
    <property type="entry name" value="TMA17"/>
</dbReference>
<evidence type="ECO:0008006" key="5">
    <source>
        <dbReference type="Google" id="ProtNLM"/>
    </source>
</evidence>
<sequence>MSAGGIRRPIQIEEFKTAIGDMPSDELARIRNEIGNSIRHLERSNARLEKYIAKIEGRPKNSPEVDSGDELESIEEGDLQLYQESLRENQTVLNNYNERIEALDQENLYRSSHKGNGSTVPPTPKTNVTTANRGAEGIYL</sequence>
<evidence type="ECO:0000256" key="1">
    <source>
        <dbReference type="SAM" id="Coils"/>
    </source>
</evidence>
<feature type="region of interest" description="Disordered" evidence="2">
    <location>
        <begin position="107"/>
        <end position="140"/>
    </location>
</feature>
<dbReference type="Proteomes" id="UP000187013">
    <property type="component" value="Unassembled WGS sequence"/>
</dbReference>
<feature type="compositionally biased region" description="Polar residues" evidence="2">
    <location>
        <begin position="108"/>
        <end position="118"/>
    </location>
</feature>
<dbReference type="eggNOG" id="ENOG502S4G9">
    <property type="taxonomic scope" value="Eukaryota"/>
</dbReference>
<dbReference type="PANTHER" id="PTHR40422:SF1">
    <property type="entry name" value="TRANSLATION MACHINERY-ASSOCIATED PROTEIN 17"/>
    <property type="match status" value="1"/>
</dbReference>
<dbReference type="GO" id="GO:0070682">
    <property type="term" value="P:proteasome regulatory particle assembly"/>
    <property type="evidence" value="ECO:0007669"/>
    <property type="project" value="InterPro"/>
</dbReference>
<dbReference type="AlphaFoldDB" id="A0A1Q3A326"/>